<dbReference type="PANTHER" id="PTHR28208:SF3">
    <property type="entry name" value="PHOSPHATIDATE PHOSPHATASE APP1"/>
    <property type="match status" value="1"/>
</dbReference>
<protein>
    <recommendedName>
        <fullName evidence="2">Phosphatidate phosphatase APP1 catalytic domain-containing protein</fullName>
    </recommendedName>
</protein>
<feature type="domain" description="Phosphatidate phosphatase APP1 catalytic" evidence="2">
    <location>
        <begin position="184"/>
        <end position="331"/>
    </location>
</feature>
<feature type="transmembrane region" description="Helical" evidence="1">
    <location>
        <begin position="12"/>
        <end position="33"/>
    </location>
</feature>
<name>A0AAW2YR53_9EUKA</name>
<evidence type="ECO:0000259" key="2">
    <source>
        <dbReference type="Pfam" id="PF09949"/>
    </source>
</evidence>
<accession>A0AAW2YR53</accession>
<organism evidence="3 4">
    <name type="scientific">Acrasis kona</name>
    <dbReference type="NCBI Taxonomy" id="1008807"/>
    <lineage>
        <taxon>Eukaryota</taxon>
        <taxon>Discoba</taxon>
        <taxon>Heterolobosea</taxon>
        <taxon>Tetramitia</taxon>
        <taxon>Eutetramitia</taxon>
        <taxon>Acrasidae</taxon>
        <taxon>Acrasis</taxon>
    </lineage>
</organism>
<dbReference type="InterPro" id="IPR052935">
    <property type="entry name" value="Mg2+_PAP"/>
</dbReference>
<dbReference type="PANTHER" id="PTHR28208">
    <property type="entry name" value="PHOSPHATIDATE PHOSPHATASE APP1"/>
    <property type="match status" value="1"/>
</dbReference>
<dbReference type="Pfam" id="PF09949">
    <property type="entry name" value="APP1_cat"/>
    <property type="match status" value="1"/>
</dbReference>
<proteinExistence type="predicted"/>
<keyword evidence="4" id="KW-1185">Reference proteome</keyword>
<dbReference type="GO" id="GO:0008195">
    <property type="term" value="F:phosphatidate phosphatase activity"/>
    <property type="evidence" value="ECO:0007669"/>
    <property type="project" value="InterPro"/>
</dbReference>
<evidence type="ECO:0000313" key="4">
    <source>
        <dbReference type="Proteomes" id="UP001431209"/>
    </source>
</evidence>
<comment type="caution">
    <text evidence="3">The sequence shown here is derived from an EMBL/GenBank/DDBJ whole genome shotgun (WGS) entry which is preliminary data.</text>
</comment>
<keyword evidence="1" id="KW-0812">Transmembrane</keyword>
<keyword evidence="1" id="KW-0472">Membrane</keyword>
<keyword evidence="1" id="KW-1133">Transmembrane helix</keyword>
<evidence type="ECO:0000256" key="1">
    <source>
        <dbReference type="SAM" id="Phobius"/>
    </source>
</evidence>
<reference evidence="3 4" key="1">
    <citation type="submission" date="2024-03" db="EMBL/GenBank/DDBJ databases">
        <title>The Acrasis kona genome and developmental transcriptomes reveal deep origins of eukaryotic multicellular pathways.</title>
        <authorList>
            <person name="Sheikh S."/>
            <person name="Fu C.-J."/>
            <person name="Brown M.W."/>
            <person name="Baldauf S.L."/>
        </authorList>
    </citation>
    <scope>NUCLEOTIDE SEQUENCE [LARGE SCALE GENOMIC DNA]</scope>
    <source>
        <strain evidence="3 4">ATCC MYA-3509</strain>
    </source>
</reference>
<dbReference type="InterPro" id="IPR019236">
    <property type="entry name" value="APP1_cat"/>
</dbReference>
<dbReference type="EMBL" id="JAOPGA020000585">
    <property type="protein sequence ID" value="KAL0479637.1"/>
    <property type="molecule type" value="Genomic_DNA"/>
</dbReference>
<gene>
    <name evidence="3" type="ORF">AKO1_010973</name>
</gene>
<sequence length="368" mass="43321">MPIRRAANLFKIATLFSSSIVTILFVLAVVHFLNFGRDTFKFQSSLTLHRTVAYIHNQKLHVPIHGLVYETHHKLTWLEVKHWWRQVISALVLYLTSFLKTDEEHFVHVQALLMQFGRQGVPVSIQLGNVRHNLTTDQDGFFYDDIVVENPQVGKDGWLNYQVYFENETIQGYAQVIDDTPNKISIVSDIDDTIKLTNVTHMMTMMQNTFKSFTAIPDMAKIYQSWGDKAYFHYVSSSPYQLYPKLEDFLEREGFPMGSFHLRYVSFITNSFFNIFRSSKKTKPFIIKRLLRQHPNRKFVLIGDSNEADPSIYASVYRDFPDQVKYIFIRCDQHCGEERWQRDFMAVPSTIWKYFYDPKDLLNVNIFE</sequence>
<dbReference type="AlphaFoldDB" id="A0AAW2YR53"/>
<dbReference type="Proteomes" id="UP001431209">
    <property type="component" value="Unassembled WGS sequence"/>
</dbReference>
<evidence type="ECO:0000313" key="3">
    <source>
        <dbReference type="EMBL" id="KAL0479637.1"/>
    </source>
</evidence>